<evidence type="ECO:0000259" key="7">
    <source>
        <dbReference type="Pfam" id="PF10520"/>
    </source>
</evidence>
<keyword evidence="4 6" id="KW-1133">Transmembrane helix</keyword>
<sequence length="238" mass="26812">MSTVTQNVVSPIVIDPTYLSTWSHRIWVATGCTVVLVSFMKSIIIGAPYSSNLFVTTLAGLVGYVMADLLSGVYHWAIDNYGTPSTPFFGEQIKEFQGHHMLPCSITKRQFANNVHALARAVTFVVLPLNLLCHDPIVHGFVSICFGCIMFSQQIHAWSHSTMSQLQPVVVALQDLGIILSRSQHGAHHRPPYNTHYCIVSRIWNHFLDNQNVFKTLENFMFLKLQLVPRSWCESNPK</sequence>
<gene>
    <name evidence="8" type="ORF">G4B88_021697</name>
</gene>
<dbReference type="InterPro" id="IPR019547">
    <property type="entry name" value="Lipid_desat"/>
</dbReference>
<dbReference type="EMBL" id="JAATIQ010000204">
    <property type="protein sequence ID" value="KAF4370518.1"/>
    <property type="molecule type" value="Genomic_DNA"/>
</dbReference>
<dbReference type="GO" id="GO:0016020">
    <property type="term" value="C:membrane"/>
    <property type="evidence" value="ECO:0007669"/>
    <property type="project" value="UniProtKB-SubCell"/>
</dbReference>
<evidence type="ECO:0000256" key="4">
    <source>
        <dbReference type="ARBA" id="ARBA00022989"/>
    </source>
</evidence>
<comment type="caution">
    <text evidence="8">The sequence shown here is derived from an EMBL/GenBank/DDBJ whole genome shotgun (WGS) entry which is preliminary data.</text>
</comment>
<name>A0A7J6FIS7_CANSA</name>
<evidence type="ECO:0000256" key="3">
    <source>
        <dbReference type="ARBA" id="ARBA00022692"/>
    </source>
</evidence>
<accession>A0A7J6FIS7</accession>
<feature type="domain" description="Lipid desaturase" evidence="7">
    <location>
        <begin position="64"/>
        <end position="232"/>
    </location>
</feature>
<evidence type="ECO:0000256" key="5">
    <source>
        <dbReference type="ARBA" id="ARBA00023136"/>
    </source>
</evidence>
<dbReference type="InterPro" id="IPR052864">
    <property type="entry name" value="Chloroplast_FAD_CarF"/>
</dbReference>
<keyword evidence="3 6" id="KW-0812">Transmembrane</keyword>
<dbReference type="UniPathway" id="UPA00199"/>
<evidence type="ECO:0000256" key="1">
    <source>
        <dbReference type="ARBA" id="ARBA00004141"/>
    </source>
</evidence>
<evidence type="ECO:0000256" key="6">
    <source>
        <dbReference type="SAM" id="Phobius"/>
    </source>
</evidence>
<feature type="transmembrane region" description="Helical" evidence="6">
    <location>
        <begin position="53"/>
        <end position="77"/>
    </location>
</feature>
<dbReference type="GO" id="GO:0006631">
    <property type="term" value="P:fatty acid metabolic process"/>
    <property type="evidence" value="ECO:0007669"/>
    <property type="project" value="UniProtKB-UniPathway"/>
</dbReference>
<comment type="similarity">
    <text evidence="2">Belongs to the fatty acid desaturase CarF family.</text>
</comment>
<evidence type="ECO:0000313" key="9">
    <source>
        <dbReference type="Proteomes" id="UP000583929"/>
    </source>
</evidence>
<proteinExistence type="inferred from homology"/>
<reference evidence="8 9" key="1">
    <citation type="journal article" date="2020" name="bioRxiv">
        <title>Sequence and annotation of 42 cannabis genomes reveals extensive copy number variation in cannabinoid synthesis and pathogen resistance genes.</title>
        <authorList>
            <person name="Mckernan K.J."/>
            <person name="Helbert Y."/>
            <person name="Kane L.T."/>
            <person name="Ebling H."/>
            <person name="Zhang L."/>
            <person name="Liu B."/>
            <person name="Eaton Z."/>
            <person name="Mclaughlin S."/>
            <person name="Kingan S."/>
            <person name="Baybayan P."/>
            <person name="Concepcion G."/>
            <person name="Jordan M."/>
            <person name="Riva A."/>
            <person name="Barbazuk W."/>
            <person name="Harkins T."/>
        </authorList>
    </citation>
    <scope>NUCLEOTIDE SEQUENCE [LARGE SCALE GENOMIC DNA]</scope>
    <source>
        <strain evidence="9">cv. Jamaican Lion 4</strain>
        <tissue evidence="8">Leaf</tissue>
    </source>
</reference>
<keyword evidence="5 6" id="KW-0472">Membrane</keyword>
<protein>
    <recommendedName>
        <fullName evidence="7">Lipid desaturase domain-containing protein</fullName>
    </recommendedName>
</protein>
<dbReference type="PANTHER" id="PTHR48140:SF1">
    <property type="entry name" value="FATTY ACID DESATURASE 4, CHLOROPLASTIC-RELATED"/>
    <property type="match status" value="1"/>
</dbReference>
<evidence type="ECO:0000256" key="2">
    <source>
        <dbReference type="ARBA" id="ARBA00007620"/>
    </source>
</evidence>
<dbReference type="Pfam" id="PF10520">
    <property type="entry name" value="Lipid_desat"/>
    <property type="match status" value="1"/>
</dbReference>
<feature type="transmembrane region" description="Helical" evidence="6">
    <location>
        <begin position="26"/>
        <end position="46"/>
    </location>
</feature>
<organism evidence="8 9">
    <name type="scientific">Cannabis sativa</name>
    <name type="common">Hemp</name>
    <name type="synonym">Marijuana</name>
    <dbReference type="NCBI Taxonomy" id="3483"/>
    <lineage>
        <taxon>Eukaryota</taxon>
        <taxon>Viridiplantae</taxon>
        <taxon>Streptophyta</taxon>
        <taxon>Embryophyta</taxon>
        <taxon>Tracheophyta</taxon>
        <taxon>Spermatophyta</taxon>
        <taxon>Magnoliopsida</taxon>
        <taxon>eudicotyledons</taxon>
        <taxon>Gunneridae</taxon>
        <taxon>Pentapetalae</taxon>
        <taxon>rosids</taxon>
        <taxon>fabids</taxon>
        <taxon>Rosales</taxon>
        <taxon>Cannabaceae</taxon>
        <taxon>Cannabis</taxon>
    </lineage>
</organism>
<evidence type="ECO:0000313" key="8">
    <source>
        <dbReference type="EMBL" id="KAF4370518.1"/>
    </source>
</evidence>
<dbReference type="AlphaFoldDB" id="A0A7J6FIS7"/>
<comment type="subcellular location">
    <subcellularLocation>
        <location evidence="1">Membrane</location>
        <topology evidence="1">Multi-pass membrane protein</topology>
    </subcellularLocation>
</comment>
<dbReference type="Proteomes" id="UP000583929">
    <property type="component" value="Unassembled WGS sequence"/>
</dbReference>
<keyword evidence="9" id="KW-1185">Reference proteome</keyword>
<dbReference type="PANTHER" id="PTHR48140">
    <property type="entry name" value="FATTY ACID DESATURASE 4, CHLOROPLASTIC-RELATED"/>
    <property type="match status" value="1"/>
</dbReference>